<dbReference type="VEuPathDB" id="TrichDB:TVAG_049960"/>
<accession>A2EVZ1</accession>
<evidence type="ECO:0000313" key="1">
    <source>
        <dbReference type="EMBL" id="EAY03212.1"/>
    </source>
</evidence>
<feature type="non-terminal residue" evidence="1">
    <location>
        <position position="523"/>
    </location>
</feature>
<reference evidence="1" key="2">
    <citation type="journal article" date="2007" name="Science">
        <title>Draft genome sequence of the sexually transmitted pathogen Trichomonas vaginalis.</title>
        <authorList>
            <person name="Carlton J.M."/>
            <person name="Hirt R.P."/>
            <person name="Silva J.C."/>
            <person name="Delcher A.L."/>
            <person name="Schatz M."/>
            <person name="Zhao Q."/>
            <person name="Wortman J.R."/>
            <person name="Bidwell S.L."/>
            <person name="Alsmark U.C.M."/>
            <person name="Besteiro S."/>
            <person name="Sicheritz-Ponten T."/>
            <person name="Noel C.J."/>
            <person name="Dacks J.B."/>
            <person name="Foster P.G."/>
            <person name="Simillion C."/>
            <person name="Van de Peer Y."/>
            <person name="Miranda-Saavedra D."/>
            <person name="Barton G.J."/>
            <person name="Westrop G.D."/>
            <person name="Mueller S."/>
            <person name="Dessi D."/>
            <person name="Fiori P.L."/>
            <person name="Ren Q."/>
            <person name="Paulsen I."/>
            <person name="Zhang H."/>
            <person name="Bastida-Corcuera F.D."/>
            <person name="Simoes-Barbosa A."/>
            <person name="Brown M.T."/>
            <person name="Hayes R.D."/>
            <person name="Mukherjee M."/>
            <person name="Okumura C.Y."/>
            <person name="Schneider R."/>
            <person name="Smith A.J."/>
            <person name="Vanacova S."/>
            <person name="Villalvazo M."/>
            <person name="Haas B.J."/>
            <person name="Pertea M."/>
            <person name="Feldblyum T.V."/>
            <person name="Utterback T.R."/>
            <person name="Shu C.L."/>
            <person name="Osoegawa K."/>
            <person name="de Jong P.J."/>
            <person name="Hrdy I."/>
            <person name="Horvathova L."/>
            <person name="Zubacova Z."/>
            <person name="Dolezal P."/>
            <person name="Malik S.B."/>
            <person name="Logsdon J.M. Jr."/>
            <person name="Henze K."/>
            <person name="Gupta A."/>
            <person name="Wang C.C."/>
            <person name="Dunne R.L."/>
            <person name="Upcroft J.A."/>
            <person name="Upcroft P."/>
            <person name="White O."/>
            <person name="Salzberg S.L."/>
            <person name="Tang P."/>
            <person name="Chiu C.-H."/>
            <person name="Lee Y.-S."/>
            <person name="Embley T.M."/>
            <person name="Coombs G.H."/>
            <person name="Mottram J.C."/>
            <person name="Tachezy J."/>
            <person name="Fraser-Liggett C.M."/>
            <person name="Johnson P.J."/>
        </authorList>
    </citation>
    <scope>NUCLEOTIDE SEQUENCE [LARGE SCALE GENOMIC DNA]</scope>
    <source>
        <strain evidence="1">G3</strain>
    </source>
</reference>
<dbReference type="InterPro" id="IPR015374">
    <property type="entry name" value="ChAPs"/>
</dbReference>
<dbReference type="OrthoDB" id="434695at2759"/>
<dbReference type="VEuPathDB" id="TrichDB:TVAGG3_0549380"/>
<dbReference type="AlphaFoldDB" id="A2EVZ1"/>
<dbReference type="GO" id="GO:0006893">
    <property type="term" value="P:Golgi to plasma membrane transport"/>
    <property type="evidence" value="ECO:0000318"/>
    <property type="project" value="GO_Central"/>
</dbReference>
<dbReference type="GO" id="GO:0034044">
    <property type="term" value="C:exomer complex"/>
    <property type="evidence" value="ECO:0000318"/>
    <property type="project" value="GO_Central"/>
</dbReference>
<dbReference type="STRING" id="5722.A2EVZ1"/>
<dbReference type="Gene3D" id="1.25.40.10">
    <property type="entry name" value="Tetratricopeptide repeat domain"/>
    <property type="match status" value="1"/>
</dbReference>
<dbReference type="EMBL" id="DS113512">
    <property type="protein sequence ID" value="EAY03212.1"/>
    <property type="molecule type" value="Genomic_DNA"/>
</dbReference>
<dbReference type="SMR" id="A2EVZ1"/>
<dbReference type="RefSeq" id="XP_001315435.1">
    <property type="nucleotide sequence ID" value="XM_001315400.1"/>
</dbReference>
<reference evidence="1" key="1">
    <citation type="submission" date="2006-10" db="EMBL/GenBank/DDBJ databases">
        <authorList>
            <person name="Amadeo P."/>
            <person name="Zhao Q."/>
            <person name="Wortman J."/>
            <person name="Fraser-Liggett C."/>
            <person name="Carlton J."/>
        </authorList>
    </citation>
    <scope>NUCLEOTIDE SEQUENCE</scope>
    <source>
        <strain evidence="1">G3</strain>
    </source>
</reference>
<keyword evidence="2" id="KW-1185">Reference proteome</keyword>
<dbReference type="PANTHER" id="PTHR31975">
    <property type="entry name" value="BUD SITE SELECTION PROTEIN 7-RELATED"/>
    <property type="match status" value="1"/>
</dbReference>
<evidence type="ECO:0000313" key="2">
    <source>
        <dbReference type="Proteomes" id="UP000001542"/>
    </source>
</evidence>
<protein>
    <submittedName>
        <fullName evidence="1">Uncharacterized protein</fullName>
    </submittedName>
</protein>
<dbReference type="InParanoid" id="A2EVZ1"/>
<name>A2EVZ1_TRIV3</name>
<dbReference type="PANTHER" id="PTHR31975:SF1">
    <property type="entry name" value="BUD SITE SELECTION PROTEIN 7-RELATED"/>
    <property type="match status" value="1"/>
</dbReference>
<gene>
    <name evidence="1" type="ORF">TVAG_049960</name>
</gene>
<dbReference type="InterPro" id="IPR011990">
    <property type="entry name" value="TPR-like_helical_dom_sf"/>
</dbReference>
<organism evidence="1 2">
    <name type="scientific">Trichomonas vaginalis (strain ATCC PRA-98 / G3)</name>
    <dbReference type="NCBI Taxonomy" id="412133"/>
    <lineage>
        <taxon>Eukaryota</taxon>
        <taxon>Metamonada</taxon>
        <taxon>Parabasalia</taxon>
        <taxon>Trichomonadida</taxon>
        <taxon>Trichomonadidae</taxon>
        <taxon>Trichomonas</taxon>
    </lineage>
</organism>
<dbReference type="Proteomes" id="UP000001542">
    <property type="component" value="Unassembled WGS sequence"/>
</dbReference>
<dbReference type="KEGG" id="tva:4761054"/>
<sequence length="523" mass="60478">MKSISGIIEIPDDGCLERRISDLNHMYWRLGPADLVISKKSISNSKIKTYSYFSGLSFNKISDLNILYDQISANFSRNHIGKMKIEFEEIVVCCWNVFSKYDCRFHITKDKKITINTYDCNNNQIFVKNISFKEATLSSALRFWIPYEQLFRSLYNLQSYKVDEKSMPAYFSYNDLARIASELQPSEDLEYALAIYCLTNLKGNEFYSIIDSFLKPFPRIVARILHFIPYSSNLANNLYHYLINSQQLSPDDIYIAKCILEMSSSRNDKATIQKITPLLQNSVWSSPSSCMCFAKYLINNKKFEDAKTIANGAFFSLEYKEPERRSCVQKNVCYQNGFFLKPSPSKIEIEIIESQADEESDFIYKIVSELKENYEISKLKDVYNYPLMKPKNGEVIYLYFKGNTNRNNSESSFDIDDLEDLYDPGVSAQLTVPQSFYNLPFSPFFDDVLKTIETESLALERLIRNGSVKTKDGARYALVLGLKTGNKKAFKIGMNYFRNKNRIRPIHFLLEMAIYAKNGGELP</sequence>
<dbReference type="Pfam" id="PF09295">
    <property type="entry name" value="ChAPs"/>
    <property type="match status" value="1"/>
</dbReference>
<proteinExistence type="predicted"/>